<dbReference type="Proteomes" id="UP000694424">
    <property type="component" value="Unplaced"/>
</dbReference>
<accession>A0A8B9PPX8</accession>
<proteinExistence type="predicted"/>
<dbReference type="Ensembl" id="ENSAOWT00000016066.1">
    <property type="protein sequence ID" value="ENSAOWP00000014157.1"/>
    <property type="gene ID" value="ENSAOWG00000009661.1"/>
</dbReference>
<reference evidence="2" key="2">
    <citation type="submission" date="2025-09" db="UniProtKB">
        <authorList>
            <consortium name="Ensembl"/>
        </authorList>
    </citation>
    <scope>IDENTIFICATION</scope>
</reference>
<evidence type="ECO:0000313" key="2">
    <source>
        <dbReference type="Ensembl" id="ENSAOWP00000014157.1"/>
    </source>
</evidence>
<keyword evidence="1" id="KW-1133">Transmembrane helix</keyword>
<sequence>GCYMSPARCILGGFLLHDGVPVPICLITFWLPTGLVILHVLLSAARSYGAPQRWLQSNARWHDPGSSRRAPSCPLNQNPCWLGPPLFPNDLLAAL</sequence>
<dbReference type="AlphaFoldDB" id="A0A8B9PPX8"/>
<name>A0A8B9PPX8_APTOW</name>
<protein>
    <submittedName>
        <fullName evidence="2">Uncharacterized protein</fullName>
    </submittedName>
</protein>
<keyword evidence="1" id="KW-0472">Membrane</keyword>
<feature type="transmembrane region" description="Helical" evidence="1">
    <location>
        <begin position="20"/>
        <end position="42"/>
    </location>
</feature>
<keyword evidence="1" id="KW-0812">Transmembrane</keyword>
<organism evidence="2 3">
    <name type="scientific">Apteryx owenii</name>
    <name type="common">Little spotted kiwi</name>
    <dbReference type="NCBI Taxonomy" id="8824"/>
    <lineage>
        <taxon>Eukaryota</taxon>
        <taxon>Metazoa</taxon>
        <taxon>Chordata</taxon>
        <taxon>Craniata</taxon>
        <taxon>Vertebrata</taxon>
        <taxon>Euteleostomi</taxon>
        <taxon>Archelosauria</taxon>
        <taxon>Archosauria</taxon>
        <taxon>Dinosauria</taxon>
        <taxon>Saurischia</taxon>
        <taxon>Theropoda</taxon>
        <taxon>Coelurosauria</taxon>
        <taxon>Aves</taxon>
        <taxon>Palaeognathae</taxon>
        <taxon>Apterygiformes</taxon>
        <taxon>Apterygidae</taxon>
        <taxon>Apteryx</taxon>
    </lineage>
</organism>
<keyword evidence="3" id="KW-1185">Reference proteome</keyword>
<evidence type="ECO:0000256" key="1">
    <source>
        <dbReference type="SAM" id="Phobius"/>
    </source>
</evidence>
<reference evidence="2" key="1">
    <citation type="submission" date="2025-08" db="UniProtKB">
        <authorList>
            <consortium name="Ensembl"/>
        </authorList>
    </citation>
    <scope>IDENTIFICATION</scope>
</reference>
<evidence type="ECO:0000313" key="3">
    <source>
        <dbReference type="Proteomes" id="UP000694424"/>
    </source>
</evidence>